<dbReference type="InterPro" id="IPR006237">
    <property type="entry name" value="L-Met_gamma_lys"/>
</dbReference>
<evidence type="ECO:0000256" key="2">
    <source>
        <dbReference type="ARBA" id="ARBA00008667"/>
    </source>
</evidence>
<comment type="caution">
    <text evidence="9">The sequence shown here is derived from an EMBL/GenBank/DDBJ whole genome shotgun (WGS) entry which is preliminary data.</text>
</comment>
<dbReference type="Pfam" id="PF01053">
    <property type="entry name" value="Cys_Met_Meta_PP"/>
    <property type="match status" value="1"/>
</dbReference>
<dbReference type="PROSITE" id="PS00868">
    <property type="entry name" value="CYS_MET_METAB_PP"/>
    <property type="match status" value="1"/>
</dbReference>
<dbReference type="Gene3D" id="3.40.640.10">
    <property type="entry name" value="Type I PLP-dependent aspartate aminotransferase-like (Major domain)"/>
    <property type="match status" value="1"/>
</dbReference>
<evidence type="ECO:0000313" key="10">
    <source>
        <dbReference type="Proteomes" id="UP000031982"/>
    </source>
</evidence>
<evidence type="ECO:0000256" key="1">
    <source>
        <dbReference type="ARBA" id="ARBA00001933"/>
    </source>
</evidence>
<dbReference type="InterPro" id="IPR015422">
    <property type="entry name" value="PyrdxlP-dep_Trfase_small"/>
</dbReference>
<comment type="cofactor">
    <cofactor evidence="1 8">
        <name>pyridoxal 5'-phosphate</name>
        <dbReference type="ChEBI" id="CHEBI:597326"/>
    </cofactor>
</comment>
<sequence length="415" mass="45733">MILLRERKEMTEKFKNMETAVIHAGYDAKQHLGSLATPIFQTSTFTFDSAEQGEKRFAGEEEGFIYSRLGNPTVNALQERIAELEGAEAGLAFASGMAAVSAVLVALTKGGDHILCSQGVYGCTFGFLELLNEKYQITHDFCAMETAEQMEQLIRPETTCIYVETPINPTMKLIDLELVARVAKKHGIPVVVDNTFSSPYLQQPLQAGCDIVLHSATKYIGGHGDVIAGLAAGTKEMMHTIAMTTLKDVGGVISPFDAWLLLRGMKTLPVRMDRHCENAEYIVEQLKKHPAVKCVFYPGDQAGKDFAIMEKQMRKGGGLISFEIHGSKQQAQKLLNDLSFIKIAVSLGDAETLIQHPATMTHSGIPEQTRKQMGISDELIRLSVGLEAKQDIWEDLQQALDQLEEAETPVQSHHQ</sequence>
<evidence type="ECO:0000256" key="3">
    <source>
        <dbReference type="ARBA" id="ARBA00012222"/>
    </source>
</evidence>
<protein>
    <recommendedName>
        <fullName evidence="4">L-methionine gamma-lyase</fullName>
        <ecNumber evidence="3">4.4.1.11</ecNumber>
    </recommendedName>
</protein>
<dbReference type="EC" id="4.4.1.11" evidence="3"/>
<dbReference type="Proteomes" id="UP000031982">
    <property type="component" value="Unassembled WGS sequence"/>
</dbReference>
<dbReference type="InterPro" id="IPR015421">
    <property type="entry name" value="PyrdxlP-dep_Trfase_major"/>
</dbReference>
<keyword evidence="6" id="KW-0456">Lyase</keyword>
<dbReference type="InterPro" id="IPR000277">
    <property type="entry name" value="Cys/Met-Metab_PyrdxlP-dep_enz"/>
</dbReference>
<organism evidence="9 10">
    <name type="scientific">Bacillus badius</name>
    <dbReference type="NCBI Taxonomy" id="1455"/>
    <lineage>
        <taxon>Bacteria</taxon>
        <taxon>Bacillati</taxon>
        <taxon>Bacillota</taxon>
        <taxon>Bacilli</taxon>
        <taxon>Bacillales</taxon>
        <taxon>Bacillaceae</taxon>
        <taxon>Pseudobacillus</taxon>
    </lineage>
</organism>
<reference evidence="9 10" key="1">
    <citation type="submission" date="2015-01" db="EMBL/GenBank/DDBJ databases">
        <title>Genome Assembly of Bacillus badius MTCC 1458.</title>
        <authorList>
            <person name="Verma A."/>
            <person name="Khatri I."/>
            <person name="Mual P."/>
            <person name="Subramanian S."/>
            <person name="Krishnamurthi S."/>
        </authorList>
    </citation>
    <scope>NUCLEOTIDE SEQUENCE [LARGE SCALE GENOMIC DNA]</scope>
    <source>
        <strain evidence="9 10">MTCC 1458</strain>
    </source>
</reference>
<keyword evidence="5 8" id="KW-0663">Pyridoxal phosphate</keyword>
<dbReference type="CDD" id="cd00614">
    <property type="entry name" value="CGS_like"/>
    <property type="match status" value="1"/>
</dbReference>
<name>A0ABR5B1E4_BACBA</name>
<gene>
    <name evidence="9" type="ORF">SD77_0176</name>
</gene>
<dbReference type="SUPFAM" id="SSF53383">
    <property type="entry name" value="PLP-dependent transferases"/>
    <property type="match status" value="1"/>
</dbReference>
<evidence type="ECO:0000256" key="7">
    <source>
        <dbReference type="ARBA" id="ARBA00049180"/>
    </source>
</evidence>
<comment type="similarity">
    <text evidence="2">Belongs to the trans-sulfuration enzymes family. L-methionine gamma-lyase subfamily.</text>
</comment>
<evidence type="ECO:0000256" key="4">
    <source>
        <dbReference type="ARBA" id="ARBA00019040"/>
    </source>
</evidence>
<evidence type="ECO:0000256" key="8">
    <source>
        <dbReference type="RuleBase" id="RU362118"/>
    </source>
</evidence>
<comment type="catalytic activity">
    <reaction evidence="7">
        <text>L-methionine + H2O = methanethiol + 2-oxobutanoate + NH4(+)</text>
        <dbReference type="Rhea" id="RHEA:23800"/>
        <dbReference type="ChEBI" id="CHEBI:15377"/>
        <dbReference type="ChEBI" id="CHEBI:16007"/>
        <dbReference type="ChEBI" id="CHEBI:16763"/>
        <dbReference type="ChEBI" id="CHEBI:28938"/>
        <dbReference type="ChEBI" id="CHEBI:57844"/>
        <dbReference type="EC" id="4.4.1.11"/>
    </reaction>
</comment>
<evidence type="ECO:0000256" key="5">
    <source>
        <dbReference type="ARBA" id="ARBA00022898"/>
    </source>
</evidence>
<evidence type="ECO:0000313" key="9">
    <source>
        <dbReference type="EMBL" id="KIL80328.1"/>
    </source>
</evidence>
<dbReference type="NCBIfam" id="TIGR01328">
    <property type="entry name" value="met_gam_lyase"/>
    <property type="match status" value="1"/>
</dbReference>
<proteinExistence type="inferred from homology"/>
<keyword evidence="10" id="KW-1185">Reference proteome</keyword>
<evidence type="ECO:0000256" key="6">
    <source>
        <dbReference type="ARBA" id="ARBA00023239"/>
    </source>
</evidence>
<dbReference type="NCBIfam" id="NF005263">
    <property type="entry name" value="PRK06767.1"/>
    <property type="match status" value="1"/>
</dbReference>
<dbReference type="PANTHER" id="PTHR11808">
    <property type="entry name" value="TRANS-SULFURATION ENZYME FAMILY MEMBER"/>
    <property type="match status" value="1"/>
</dbReference>
<accession>A0ABR5B1E4</accession>
<dbReference type="InterPro" id="IPR054542">
    <property type="entry name" value="Cys_met_metab_PP"/>
</dbReference>
<dbReference type="EMBL" id="JXLP01000001">
    <property type="protein sequence ID" value="KIL80328.1"/>
    <property type="molecule type" value="Genomic_DNA"/>
</dbReference>
<dbReference type="Gene3D" id="3.90.1150.10">
    <property type="entry name" value="Aspartate Aminotransferase, domain 1"/>
    <property type="match status" value="1"/>
</dbReference>
<dbReference type="InterPro" id="IPR015424">
    <property type="entry name" value="PyrdxlP-dep_Trfase"/>
</dbReference>
<dbReference type="PANTHER" id="PTHR11808:SF80">
    <property type="entry name" value="CYSTATHIONINE GAMMA-LYASE"/>
    <property type="match status" value="1"/>
</dbReference>
<dbReference type="PIRSF" id="PIRSF001434">
    <property type="entry name" value="CGS"/>
    <property type="match status" value="1"/>
</dbReference>